<protein>
    <submittedName>
        <fullName evidence="1">Leukotriene A-4 hydrolase</fullName>
    </submittedName>
</protein>
<dbReference type="Gene3D" id="3.30.2010.30">
    <property type="match status" value="1"/>
</dbReference>
<dbReference type="EMBL" id="VUJU01006779">
    <property type="protein sequence ID" value="KAF0747622.1"/>
    <property type="molecule type" value="Genomic_DNA"/>
</dbReference>
<sequence length="151" mass="16862">MSNKKPKAAAHPATPVRTPILFMHDPCYFVKILLSTKSTYSAKITALKPLTVLMSLVPLEVIDNGDTLTFLFQQTVPSYLIALAIGILASKTLSPISKLWFEPKEIDKNVYEFEQTSELLKIVESVCGPYVKKMYDLLVMPSSFLFGGMEK</sequence>
<dbReference type="PANTHER" id="PTHR45726">
    <property type="entry name" value="LEUKOTRIENE A-4 HYDROLASE"/>
    <property type="match status" value="1"/>
</dbReference>
<dbReference type="InterPro" id="IPR042097">
    <property type="entry name" value="Aminopeptidase_N-like_N_sf"/>
</dbReference>
<dbReference type="SUPFAM" id="SSF63737">
    <property type="entry name" value="Leukotriene A4 hydrolase N-terminal domain"/>
    <property type="match status" value="1"/>
</dbReference>
<dbReference type="GO" id="GO:0016787">
    <property type="term" value="F:hydrolase activity"/>
    <property type="evidence" value="ECO:0007669"/>
    <property type="project" value="UniProtKB-KW"/>
</dbReference>
<name>A0A6G0Y1M5_APHCR</name>
<dbReference type="Proteomes" id="UP000478052">
    <property type="component" value="Unassembled WGS sequence"/>
</dbReference>
<evidence type="ECO:0000313" key="1">
    <source>
        <dbReference type="EMBL" id="KAF0747622.1"/>
    </source>
</evidence>
<keyword evidence="1" id="KW-0378">Hydrolase</keyword>
<evidence type="ECO:0000313" key="2">
    <source>
        <dbReference type="Proteomes" id="UP000478052"/>
    </source>
</evidence>
<dbReference type="OrthoDB" id="79562at2759"/>
<dbReference type="InterPro" id="IPR034015">
    <property type="entry name" value="M1_LTA4H"/>
</dbReference>
<gene>
    <name evidence="1" type="ORF">FWK35_00026929</name>
</gene>
<organism evidence="1 2">
    <name type="scientific">Aphis craccivora</name>
    <name type="common">Cowpea aphid</name>
    <dbReference type="NCBI Taxonomy" id="307492"/>
    <lineage>
        <taxon>Eukaryota</taxon>
        <taxon>Metazoa</taxon>
        <taxon>Ecdysozoa</taxon>
        <taxon>Arthropoda</taxon>
        <taxon>Hexapoda</taxon>
        <taxon>Insecta</taxon>
        <taxon>Pterygota</taxon>
        <taxon>Neoptera</taxon>
        <taxon>Paraneoptera</taxon>
        <taxon>Hemiptera</taxon>
        <taxon>Sternorrhyncha</taxon>
        <taxon>Aphidomorpha</taxon>
        <taxon>Aphidoidea</taxon>
        <taxon>Aphididae</taxon>
        <taxon>Aphidini</taxon>
        <taxon>Aphis</taxon>
        <taxon>Aphis</taxon>
    </lineage>
</organism>
<keyword evidence="2" id="KW-1185">Reference proteome</keyword>
<dbReference type="GO" id="GO:0005829">
    <property type="term" value="C:cytosol"/>
    <property type="evidence" value="ECO:0007669"/>
    <property type="project" value="TreeGrafter"/>
</dbReference>
<comment type="caution">
    <text evidence="1">The sequence shown here is derived from an EMBL/GenBank/DDBJ whole genome shotgun (WGS) entry which is preliminary data.</text>
</comment>
<dbReference type="AlphaFoldDB" id="A0A6G0Y1M5"/>
<feature type="non-terminal residue" evidence="1">
    <location>
        <position position="151"/>
    </location>
</feature>
<dbReference type="SUPFAM" id="SSF55486">
    <property type="entry name" value="Metalloproteases ('zincins'), catalytic domain"/>
    <property type="match status" value="1"/>
</dbReference>
<accession>A0A6G0Y1M5</accession>
<proteinExistence type="predicted"/>
<reference evidence="1 2" key="1">
    <citation type="submission" date="2019-08" db="EMBL/GenBank/DDBJ databases">
        <title>Whole genome of Aphis craccivora.</title>
        <authorList>
            <person name="Voronova N.V."/>
            <person name="Shulinski R.S."/>
            <person name="Bandarenka Y.V."/>
            <person name="Zhorov D.G."/>
            <person name="Warner D."/>
        </authorList>
    </citation>
    <scope>NUCLEOTIDE SEQUENCE [LARGE SCALE GENOMIC DNA]</scope>
    <source>
        <strain evidence="1">180601</strain>
        <tissue evidence="1">Whole Body</tissue>
    </source>
</reference>
<dbReference type="PANTHER" id="PTHR45726:SF3">
    <property type="entry name" value="LEUKOTRIENE A-4 HYDROLASE"/>
    <property type="match status" value="1"/>
</dbReference>